<dbReference type="InterPro" id="IPR028989">
    <property type="entry name" value="RimP_N"/>
</dbReference>
<dbReference type="Proteomes" id="UP000293296">
    <property type="component" value="Chromosome"/>
</dbReference>
<comment type="function">
    <text evidence="3">Required for maturation of 30S ribosomal subunits.</text>
</comment>
<keyword evidence="8" id="KW-1185">Reference proteome</keyword>
<dbReference type="HAMAP" id="MF_01077">
    <property type="entry name" value="RimP"/>
    <property type="match status" value="1"/>
</dbReference>
<evidence type="ECO:0000313" key="7">
    <source>
        <dbReference type="EMBL" id="QAZ66881.1"/>
    </source>
</evidence>
<dbReference type="PANTHER" id="PTHR33867:SF1">
    <property type="entry name" value="RIBOSOME MATURATION FACTOR RIMP"/>
    <property type="match status" value="1"/>
</dbReference>
<evidence type="ECO:0000256" key="4">
    <source>
        <dbReference type="SAM" id="MobiDB-lite"/>
    </source>
</evidence>
<keyword evidence="2 3" id="KW-0690">Ribosome biogenesis</keyword>
<name>A0A4P6HIA5_9BACT</name>
<organism evidence="7 8">
    <name type="scientific">Solidesulfovibrio carbinolicus</name>
    <dbReference type="NCBI Taxonomy" id="296842"/>
    <lineage>
        <taxon>Bacteria</taxon>
        <taxon>Pseudomonadati</taxon>
        <taxon>Thermodesulfobacteriota</taxon>
        <taxon>Desulfovibrionia</taxon>
        <taxon>Desulfovibrionales</taxon>
        <taxon>Desulfovibrionaceae</taxon>
        <taxon>Solidesulfovibrio</taxon>
    </lineage>
</organism>
<dbReference type="InterPro" id="IPR036847">
    <property type="entry name" value="RimP_C_sf"/>
</dbReference>
<sequence length="189" mass="20398">MLQKNAVADAVRDLIAPYVATLGLAVWGVELASAGHRQLVRLYLDLAADTPRTPERLGVTIDECARVSRHLGALLEVDEIFHNPYVLEVSSPGLSRRFFEAGQLPAYVGREIEAKLAAPREGRKRFKGILSGVSDQTVSMTVDPGAKEFSISFDFAEADKIRLIHAFDATPEGEADGDGGPYGNSEATS</sequence>
<accession>A0A4P6HIA5</accession>
<comment type="similarity">
    <text evidence="3">Belongs to the RimP family.</text>
</comment>
<dbReference type="PANTHER" id="PTHR33867">
    <property type="entry name" value="RIBOSOME MATURATION FACTOR RIMP"/>
    <property type="match status" value="1"/>
</dbReference>
<dbReference type="GO" id="GO:0006412">
    <property type="term" value="P:translation"/>
    <property type="evidence" value="ECO:0007669"/>
    <property type="project" value="TreeGrafter"/>
</dbReference>
<keyword evidence="1 3" id="KW-0963">Cytoplasm</keyword>
<dbReference type="OrthoDB" id="9805006at2"/>
<feature type="domain" description="Ribosome maturation factor RimP N-terminal" evidence="5">
    <location>
        <begin position="14"/>
        <end position="94"/>
    </location>
</feature>
<dbReference type="GO" id="GO:0005829">
    <property type="term" value="C:cytosol"/>
    <property type="evidence" value="ECO:0007669"/>
    <property type="project" value="TreeGrafter"/>
</dbReference>
<evidence type="ECO:0000256" key="1">
    <source>
        <dbReference type="ARBA" id="ARBA00022490"/>
    </source>
</evidence>
<dbReference type="RefSeq" id="WP_129350830.1">
    <property type="nucleotide sequence ID" value="NZ_CP026538.1"/>
</dbReference>
<evidence type="ECO:0000313" key="8">
    <source>
        <dbReference type="Proteomes" id="UP000293296"/>
    </source>
</evidence>
<proteinExistence type="inferred from homology"/>
<feature type="region of interest" description="Disordered" evidence="4">
    <location>
        <begin position="169"/>
        <end position="189"/>
    </location>
</feature>
<dbReference type="EMBL" id="CP026538">
    <property type="protein sequence ID" value="QAZ66881.1"/>
    <property type="molecule type" value="Genomic_DNA"/>
</dbReference>
<gene>
    <name evidence="3" type="primary">rimP</name>
    <name evidence="7" type="ORF">C3Y92_06355</name>
</gene>
<feature type="domain" description="Ribosome maturation factor RimP C-terminal" evidence="6">
    <location>
        <begin position="106"/>
        <end position="167"/>
    </location>
</feature>
<dbReference type="Pfam" id="PF17384">
    <property type="entry name" value="DUF150_C"/>
    <property type="match status" value="1"/>
</dbReference>
<dbReference type="AlphaFoldDB" id="A0A4P6HIA5"/>
<dbReference type="SUPFAM" id="SSF75420">
    <property type="entry name" value="YhbC-like, N-terminal domain"/>
    <property type="match status" value="1"/>
</dbReference>
<dbReference type="Pfam" id="PF02576">
    <property type="entry name" value="RimP_N"/>
    <property type="match status" value="1"/>
</dbReference>
<dbReference type="Gene3D" id="3.30.300.70">
    <property type="entry name" value="RimP-like superfamily, N-terminal"/>
    <property type="match status" value="1"/>
</dbReference>
<evidence type="ECO:0000256" key="2">
    <source>
        <dbReference type="ARBA" id="ARBA00022517"/>
    </source>
</evidence>
<dbReference type="InterPro" id="IPR035956">
    <property type="entry name" value="RimP_N_sf"/>
</dbReference>
<comment type="subcellular location">
    <subcellularLocation>
        <location evidence="3">Cytoplasm</location>
    </subcellularLocation>
</comment>
<dbReference type="InterPro" id="IPR003728">
    <property type="entry name" value="Ribosome_maturation_RimP"/>
</dbReference>
<evidence type="ECO:0000256" key="3">
    <source>
        <dbReference type="HAMAP-Rule" id="MF_01077"/>
    </source>
</evidence>
<dbReference type="InterPro" id="IPR028998">
    <property type="entry name" value="RimP_C"/>
</dbReference>
<evidence type="ECO:0000259" key="5">
    <source>
        <dbReference type="Pfam" id="PF02576"/>
    </source>
</evidence>
<dbReference type="GO" id="GO:0000028">
    <property type="term" value="P:ribosomal small subunit assembly"/>
    <property type="evidence" value="ECO:0007669"/>
    <property type="project" value="TreeGrafter"/>
</dbReference>
<protein>
    <recommendedName>
        <fullName evidence="3">Ribosome maturation factor RimP</fullName>
    </recommendedName>
</protein>
<dbReference type="Gene3D" id="2.30.30.180">
    <property type="entry name" value="Ribosome maturation factor RimP, C-terminal domain"/>
    <property type="match status" value="1"/>
</dbReference>
<reference evidence="7 8" key="1">
    <citation type="submission" date="2018-02" db="EMBL/GenBank/DDBJ databases">
        <title>Genome sequence of Desulfovibrio carbinolicus DSM 3852.</title>
        <authorList>
            <person name="Wilbanks E."/>
            <person name="Skennerton C.T."/>
            <person name="Orphan V.J."/>
        </authorList>
    </citation>
    <scope>NUCLEOTIDE SEQUENCE [LARGE SCALE GENOMIC DNA]</scope>
    <source>
        <strain evidence="7 8">DSM 3852</strain>
    </source>
</reference>
<evidence type="ECO:0000259" key="6">
    <source>
        <dbReference type="Pfam" id="PF17384"/>
    </source>
</evidence>
<dbReference type="SUPFAM" id="SSF74942">
    <property type="entry name" value="YhbC-like, C-terminal domain"/>
    <property type="match status" value="1"/>
</dbReference>
<dbReference type="KEGG" id="dcb:C3Y92_06355"/>
<dbReference type="CDD" id="cd01734">
    <property type="entry name" value="YlxS_C"/>
    <property type="match status" value="1"/>
</dbReference>